<keyword evidence="3" id="KW-1185">Reference proteome</keyword>
<feature type="domain" description="BON" evidence="1">
    <location>
        <begin position="15"/>
        <end position="83"/>
    </location>
</feature>
<sequence>MNVLSRRHPASPALSDSELTHLAQSALTWNCELFPSGVRASAAAGWLTLSGEVLWNYQRRDAAECMRYLPGLVGVSNDITLRPACPAGARLKDAP</sequence>
<proteinExistence type="predicted"/>
<evidence type="ECO:0000259" key="1">
    <source>
        <dbReference type="Pfam" id="PF04972"/>
    </source>
</evidence>
<dbReference type="EMBL" id="JAVDXU010000001">
    <property type="protein sequence ID" value="MDR7269745.1"/>
    <property type="molecule type" value="Genomic_DNA"/>
</dbReference>
<dbReference type="Pfam" id="PF04972">
    <property type="entry name" value="BON"/>
    <property type="match status" value="1"/>
</dbReference>
<protein>
    <submittedName>
        <fullName evidence="2">Osmotically-inducible protein OsmY</fullName>
    </submittedName>
</protein>
<name>A0ABU1YLL7_ROSSA</name>
<organism evidence="2 3">
    <name type="scientific">Roseateles saccharophilus</name>
    <name type="common">Pseudomonas saccharophila</name>
    <dbReference type="NCBI Taxonomy" id="304"/>
    <lineage>
        <taxon>Bacteria</taxon>
        <taxon>Pseudomonadati</taxon>
        <taxon>Pseudomonadota</taxon>
        <taxon>Betaproteobacteria</taxon>
        <taxon>Burkholderiales</taxon>
        <taxon>Sphaerotilaceae</taxon>
        <taxon>Roseateles</taxon>
    </lineage>
</organism>
<evidence type="ECO:0000313" key="2">
    <source>
        <dbReference type="EMBL" id="MDR7269745.1"/>
    </source>
</evidence>
<comment type="caution">
    <text evidence="2">The sequence shown here is derived from an EMBL/GenBank/DDBJ whole genome shotgun (WGS) entry which is preliminary data.</text>
</comment>
<dbReference type="Gene3D" id="3.30.1340.30">
    <property type="match status" value="1"/>
</dbReference>
<dbReference type="InterPro" id="IPR007055">
    <property type="entry name" value="BON_dom"/>
</dbReference>
<evidence type="ECO:0000313" key="3">
    <source>
        <dbReference type="Proteomes" id="UP001180453"/>
    </source>
</evidence>
<accession>A0ABU1YLL7</accession>
<dbReference type="RefSeq" id="WP_310264800.1">
    <property type="nucleotide sequence ID" value="NZ_JAVDXU010000001.1"/>
</dbReference>
<reference evidence="2 3" key="1">
    <citation type="submission" date="2023-07" db="EMBL/GenBank/DDBJ databases">
        <title>Sorghum-associated microbial communities from plants grown in Nebraska, USA.</title>
        <authorList>
            <person name="Schachtman D."/>
        </authorList>
    </citation>
    <scope>NUCLEOTIDE SEQUENCE [LARGE SCALE GENOMIC DNA]</scope>
    <source>
        <strain evidence="2 3">BE314</strain>
    </source>
</reference>
<gene>
    <name evidence="2" type="ORF">J2X20_002374</name>
</gene>
<dbReference type="Proteomes" id="UP001180453">
    <property type="component" value="Unassembled WGS sequence"/>
</dbReference>